<dbReference type="InterPro" id="IPR008686">
    <property type="entry name" value="RNA_pol_mitovir"/>
</dbReference>
<dbReference type="InterPro" id="IPR043502">
    <property type="entry name" value="DNA/RNA_pol_sf"/>
</dbReference>
<dbReference type="GO" id="GO:0003968">
    <property type="term" value="F:RNA-directed RNA polymerase activity"/>
    <property type="evidence" value="ECO:0007669"/>
    <property type="project" value="UniProtKB-KW"/>
</dbReference>
<proteinExistence type="predicted"/>
<sequence>MMTTPTKQQTKRKEKVSPAQILLASPWVEGGKIATRSLSPNLVQALARFEQLRRTLQVCFKVSLPAVRKEWGLKSLKRFCEEIMEGCVGHEWRSSLLIDNHASLRVRVAVASSVFLFRKIIPQELSPSEILARENAYIEKMTTPQPTLSRAWVRHVYRQMRVQFKKGWDKGYGKACEGFTLPTSACVENPRSKGGPRGLNRAELRARYRAFAEGKGTTLSGNTELCTIWTGGKWRLVSKFEAERSFLSPVHQTIYNHLSKKQWLLRGEATHDRFKDFVRRDGEIFVSGDYESATDNLNISLSHLMVDCMRRTSTHIPPSVWREARKALVARFADGRAQERGQLMGSLLSFPLLCLANFLAFKWAVPRKVPLKINGDDIVFRCLPHEAEKWFKEIKESGLTISKGKTLVTSSMFSLNSTFFLAGESVKLCPPVRSTCLFGGVEDPNEIAGRLQSAYGGTGAAKDHVQSIALREMSKQVWSAQRSVRRGLLGRVSWRALKWAGLKERESFYNALVSEKPLPVKKKQWTQNAIPDNFMRVFTTDIHKTDDPDFMKEVIELCWERDPITKEKEDGYWNLVREDTFRYVPPPAMKYARMAGFSEREARDYFGKVVRTHQKQGKMVWVRVPSGVEFASGGILGVDVVV</sequence>
<accession>A0A9E9BXH1</accession>
<protein>
    <submittedName>
        <fullName evidence="4">RNA-dependent RNA polymerase</fullName>
    </submittedName>
</protein>
<reference evidence="4" key="1">
    <citation type="submission" date="2022-06" db="EMBL/GenBank/DDBJ databases">
        <authorList>
            <person name="Cao W."/>
            <person name="Jia N."/>
            <person name="Lam T.T.-Y."/>
            <person name="Ni X."/>
            <person name="Liu J."/>
        </authorList>
    </citation>
    <scope>NUCLEOTIDE SEQUENCE</scope>
    <source>
        <strain evidence="4">TIGMIC_1</strain>
    </source>
</reference>
<dbReference type="Pfam" id="PF05919">
    <property type="entry name" value="Mitovir_RNA_pol"/>
    <property type="match status" value="1"/>
</dbReference>
<keyword evidence="1 4" id="KW-0696">RNA-directed RNA polymerase</keyword>
<evidence type="ECO:0000256" key="1">
    <source>
        <dbReference type="ARBA" id="ARBA00022484"/>
    </source>
</evidence>
<dbReference type="SUPFAM" id="SSF56672">
    <property type="entry name" value="DNA/RNA polymerases"/>
    <property type="match status" value="1"/>
</dbReference>
<organism evidence="4">
    <name type="scientific">Plasmopara viticola lesion associated ourmia-like virus 8</name>
    <dbReference type="NCBI Taxonomy" id="2686553"/>
    <lineage>
        <taxon>Viruses</taxon>
        <taxon>Riboviria</taxon>
        <taxon>Orthornavirae</taxon>
        <taxon>Lenarviricota</taxon>
        <taxon>Miaviricetes</taxon>
        <taxon>Ourlivirales</taxon>
        <taxon>Botourmiaviridae</taxon>
        <taxon>Magoulivirus</taxon>
        <taxon>Magoulivirus deltaplasmoparae</taxon>
    </lineage>
</organism>
<name>A0A9E9BXH1_9VIRU</name>
<keyword evidence="3" id="KW-0548">Nucleotidyltransferase</keyword>
<dbReference type="EMBL" id="ON812861">
    <property type="protein sequence ID" value="WAK77801.1"/>
    <property type="molecule type" value="Genomic_RNA"/>
</dbReference>
<evidence type="ECO:0000256" key="2">
    <source>
        <dbReference type="ARBA" id="ARBA00022679"/>
    </source>
</evidence>
<evidence type="ECO:0000313" key="4">
    <source>
        <dbReference type="EMBL" id="WAK77801.1"/>
    </source>
</evidence>
<keyword evidence="2" id="KW-0808">Transferase</keyword>
<evidence type="ECO:0000256" key="3">
    <source>
        <dbReference type="ARBA" id="ARBA00022695"/>
    </source>
</evidence>